<organism evidence="2 3">
    <name type="scientific">Salinispira pacifica</name>
    <dbReference type="NCBI Taxonomy" id="1307761"/>
    <lineage>
        <taxon>Bacteria</taxon>
        <taxon>Pseudomonadati</taxon>
        <taxon>Spirochaetota</taxon>
        <taxon>Spirochaetia</taxon>
        <taxon>Spirochaetales</taxon>
        <taxon>Spirochaetaceae</taxon>
        <taxon>Salinispira</taxon>
    </lineage>
</organism>
<dbReference type="Proteomes" id="UP000018680">
    <property type="component" value="Chromosome"/>
</dbReference>
<evidence type="ECO:0008006" key="4">
    <source>
        <dbReference type="Google" id="ProtNLM"/>
    </source>
</evidence>
<evidence type="ECO:0000256" key="1">
    <source>
        <dbReference type="SAM" id="SignalP"/>
    </source>
</evidence>
<dbReference type="STRING" id="1307761.L21SP2_0190"/>
<feature type="chain" id="PRO_5004741891" description="Porin domain-containing protein" evidence="1">
    <location>
        <begin position="21"/>
        <end position="386"/>
    </location>
</feature>
<name>V5WDJ8_9SPIO</name>
<accession>V5WDJ8</accession>
<sequence length="386" mass="40037">MKKFNLVLIALLVASVSVFAVDVTPSATVTGEASIAFGYDLQDEYFDITNDASADLTVEFVADTSEEKGEGDVVGYIKISGLEVSLSSSDVVGVFTVDEDGIIDRDDDGDIDDDDKITIPFDVITGPSVEARINLMGPALYVDITNLGAKTDFAAAPDFDDDILDGSEGVNDVSNDAEPAGSVSLVYTGDAFNVTATLGDDVHEDNGFDAALKFGVTAVEALTFDAGVSIDKIADANTIGYGVSLGYDLGVASLGAGLDGNDDGDIQIEGTLGVDVGATADVTFGTDTEVNDLIVNLSTGSLVEVLTLGVDVELADFSDFGLGIDLSVSVDPLSPYVNYTYTEAAQTLKVGTGLAVIENVALDLNYETEDLGNDNGAVTFTSTISY</sequence>
<evidence type="ECO:0000313" key="3">
    <source>
        <dbReference type="Proteomes" id="UP000018680"/>
    </source>
</evidence>
<dbReference type="EMBL" id="CP006939">
    <property type="protein sequence ID" value="AHC13634.1"/>
    <property type="molecule type" value="Genomic_DNA"/>
</dbReference>
<dbReference type="AlphaFoldDB" id="V5WDJ8"/>
<protein>
    <recommendedName>
        <fullName evidence="4">Porin domain-containing protein</fullName>
    </recommendedName>
</protein>
<keyword evidence="3" id="KW-1185">Reference proteome</keyword>
<keyword evidence="1" id="KW-0732">Signal</keyword>
<feature type="signal peptide" evidence="1">
    <location>
        <begin position="1"/>
        <end position="20"/>
    </location>
</feature>
<dbReference type="HOGENOM" id="CLU_715502_0_0_12"/>
<dbReference type="KEGG" id="slr:L21SP2_0190"/>
<proteinExistence type="predicted"/>
<dbReference type="RefSeq" id="WP_024266567.1">
    <property type="nucleotide sequence ID" value="NC_023035.1"/>
</dbReference>
<reference evidence="2 3" key="1">
    <citation type="journal article" date="2015" name="Stand. Genomic Sci.">
        <title>Complete genome sequence and description of Salinispira pacifica gen. nov., sp. nov., a novel spirochaete isolated form a hypersaline microbial mat.</title>
        <authorList>
            <person name="Ben Hania W."/>
            <person name="Joseph M."/>
            <person name="Schumann P."/>
            <person name="Bunk B."/>
            <person name="Fiebig A."/>
            <person name="Sproer C."/>
            <person name="Klenk H.P."/>
            <person name="Fardeau M.L."/>
            <person name="Spring S."/>
        </authorList>
    </citation>
    <scope>NUCLEOTIDE SEQUENCE [LARGE SCALE GENOMIC DNA]</scope>
    <source>
        <strain evidence="2 3">L21-RPul-D2</strain>
    </source>
</reference>
<evidence type="ECO:0000313" key="2">
    <source>
        <dbReference type="EMBL" id="AHC13634.1"/>
    </source>
</evidence>
<gene>
    <name evidence="2" type="ORF">L21SP2_0190</name>
</gene>